<proteinExistence type="predicted"/>
<dbReference type="AlphaFoldDB" id="A0A6V7Y295"/>
<evidence type="ECO:0000313" key="3">
    <source>
        <dbReference type="Proteomes" id="UP000580250"/>
    </source>
</evidence>
<dbReference type="Proteomes" id="UP000580250">
    <property type="component" value="Unassembled WGS sequence"/>
</dbReference>
<protein>
    <submittedName>
        <fullName evidence="2">Uncharacterized protein</fullName>
    </submittedName>
</protein>
<keyword evidence="1" id="KW-0472">Membrane</keyword>
<sequence length="222" mass="26170">MFICSIFIFLNIFYNVTTLSIFVKISWRGNQIEDKKILASKNTHRFNVELTSDKWDLPTEGETDKYDNFHFEEGEENNTENLEKYSLKVYKVLNEDLITEIVSIDNVEDNSLIYIKYEGKNKTSITKILKKDEEYFNTIINLIKRPVRFIQFIFKTKACIEGVVTIKCKNEENNDKIVEINIPEREKTNKVAAHHSQIVKQECAQMINTTLQLKRMSRQKLK</sequence>
<evidence type="ECO:0000313" key="2">
    <source>
        <dbReference type="EMBL" id="CAD2205674.1"/>
    </source>
</evidence>
<reference evidence="2 3" key="1">
    <citation type="submission" date="2020-08" db="EMBL/GenBank/DDBJ databases">
        <authorList>
            <person name="Koutsovoulos G."/>
            <person name="Danchin GJ E."/>
        </authorList>
    </citation>
    <scope>NUCLEOTIDE SEQUENCE [LARGE SCALE GENOMIC DNA]</scope>
</reference>
<dbReference type="EMBL" id="CAJEWN010002886">
    <property type="protein sequence ID" value="CAD2205674.1"/>
    <property type="molecule type" value="Genomic_DNA"/>
</dbReference>
<evidence type="ECO:0000256" key="1">
    <source>
        <dbReference type="SAM" id="Phobius"/>
    </source>
</evidence>
<keyword evidence="1" id="KW-1133">Transmembrane helix</keyword>
<name>A0A6V7Y295_MELEN</name>
<comment type="caution">
    <text evidence="2">The sequence shown here is derived from an EMBL/GenBank/DDBJ whole genome shotgun (WGS) entry which is preliminary data.</text>
</comment>
<accession>A0A6V7Y295</accession>
<gene>
    <name evidence="2" type="ORF">MENT_LOCUS59503</name>
</gene>
<keyword evidence="1" id="KW-0812">Transmembrane</keyword>
<feature type="transmembrane region" description="Helical" evidence="1">
    <location>
        <begin position="6"/>
        <end position="27"/>
    </location>
</feature>
<organism evidence="2 3">
    <name type="scientific">Meloidogyne enterolobii</name>
    <name type="common">Root-knot nematode worm</name>
    <name type="synonym">Meloidogyne mayaguensis</name>
    <dbReference type="NCBI Taxonomy" id="390850"/>
    <lineage>
        <taxon>Eukaryota</taxon>
        <taxon>Metazoa</taxon>
        <taxon>Ecdysozoa</taxon>
        <taxon>Nematoda</taxon>
        <taxon>Chromadorea</taxon>
        <taxon>Rhabditida</taxon>
        <taxon>Tylenchina</taxon>
        <taxon>Tylenchomorpha</taxon>
        <taxon>Tylenchoidea</taxon>
        <taxon>Meloidogynidae</taxon>
        <taxon>Meloidogyninae</taxon>
        <taxon>Meloidogyne</taxon>
    </lineage>
</organism>